<evidence type="ECO:0000256" key="2">
    <source>
        <dbReference type="ARBA" id="ARBA00022536"/>
    </source>
</evidence>
<keyword evidence="2 8" id="KW-0245">EGF-like domain</keyword>
<reference evidence="11 12" key="1">
    <citation type="submission" date="2019-09" db="EMBL/GenBank/DDBJ databases">
        <title>Bird 10,000 Genomes (B10K) Project - Family phase.</title>
        <authorList>
            <person name="Zhang G."/>
        </authorList>
    </citation>
    <scope>NUCLEOTIDE SEQUENCE [LARGE SCALE GENOMIC DNA]</scope>
    <source>
        <strain evidence="11">B10K-DU-001-42</strain>
        <tissue evidence="11">Muscle</tissue>
    </source>
</reference>
<dbReference type="PANTHER" id="PTHR24038">
    <property type="entry name" value="STABILIN"/>
    <property type="match status" value="1"/>
</dbReference>
<comment type="caution">
    <text evidence="8">Lacks conserved residue(s) required for the propagation of feature annotation.</text>
</comment>
<gene>
    <name evidence="11" type="primary">Stab1</name>
    <name evidence="11" type="ORF">SEMFRA_R05866</name>
</gene>
<dbReference type="PROSITE" id="PS50213">
    <property type="entry name" value="FAS1"/>
    <property type="match status" value="1"/>
</dbReference>
<sequence>TAAQDPCASSPCSSFAECKVLGPRKYQCTCKEGFQGDGRICQPINPCVDNNGGCPENSTVCIYTRPGEVACNCLPGYSGDGVSQCNPINLCEQNNGGCSPLGLCKYTGPGTRNCSCSWHSIGDGFTCRGKVYQVSSIGASSVILLTGPPPTYPLLTQTGNIKELTGAGPFTIFVPQTDFIGNTTTVSEWRSRGLIQDLLRYHMVGCQKLLSSDLEAQESLTSLSGHKIKITVKENSIYLNEEAKVVLSDIVGTNGVIHFIDKLLIP</sequence>
<feature type="disulfide bond" evidence="8">
    <location>
        <begin position="54"/>
        <end position="71"/>
    </location>
</feature>
<dbReference type="PROSITE" id="PS01186">
    <property type="entry name" value="EGF_2"/>
    <property type="match status" value="2"/>
</dbReference>
<dbReference type="OrthoDB" id="286301at2759"/>
<dbReference type="Proteomes" id="UP000536381">
    <property type="component" value="Unassembled WGS sequence"/>
</dbReference>
<dbReference type="SMART" id="SM00554">
    <property type="entry name" value="FAS1"/>
    <property type="match status" value="1"/>
</dbReference>
<dbReference type="PANTHER" id="PTHR24038:SF8">
    <property type="entry name" value="STABILIN-1"/>
    <property type="match status" value="1"/>
</dbReference>
<comment type="caution">
    <text evidence="11">The sequence shown here is derived from an EMBL/GenBank/DDBJ whole genome shotgun (WGS) entry which is preliminary data.</text>
</comment>
<evidence type="ECO:0000313" key="11">
    <source>
        <dbReference type="EMBL" id="NXR10180.1"/>
    </source>
</evidence>
<dbReference type="EMBL" id="VWYK01055656">
    <property type="protein sequence ID" value="NXR10180.1"/>
    <property type="molecule type" value="Genomic_DNA"/>
</dbReference>
<evidence type="ECO:0000256" key="7">
    <source>
        <dbReference type="ARBA" id="ARBA00023180"/>
    </source>
</evidence>
<evidence type="ECO:0000313" key="12">
    <source>
        <dbReference type="Proteomes" id="UP000536381"/>
    </source>
</evidence>
<feature type="domain" description="EGF-like" evidence="9">
    <location>
        <begin position="3"/>
        <end position="42"/>
    </location>
</feature>
<accession>A0A7L2IFR1</accession>
<feature type="domain" description="EGF-like" evidence="9">
    <location>
        <begin position="43"/>
        <end position="86"/>
    </location>
</feature>
<evidence type="ECO:0000256" key="1">
    <source>
        <dbReference type="ARBA" id="ARBA00004167"/>
    </source>
</evidence>
<dbReference type="SUPFAM" id="SSF82153">
    <property type="entry name" value="FAS1 domain"/>
    <property type="match status" value="1"/>
</dbReference>
<dbReference type="Pfam" id="PF12947">
    <property type="entry name" value="EGF_3"/>
    <property type="match status" value="2"/>
</dbReference>
<dbReference type="InterPro" id="IPR000742">
    <property type="entry name" value="EGF"/>
</dbReference>
<protein>
    <submittedName>
        <fullName evidence="11">STAB1 protein</fullName>
    </submittedName>
</protein>
<dbReference type="InterPro" id="IPR000782">
    <property type="entry name" value="FAS1_domain"/>
</dbReference>
<evidence type="ECO:0000256" key="6">
    <source>
        <dbReference type="ARBA" id="ARBA00023157"/>
    </source>
</evidence>
<dbReference type="Gene3D" id="2.30.180.10">
    <property type="entry name" value="FAS1 domain"/>
    <property type="match status" value="1"/>
</dbReference>
<feature type="non-terminal residue" evidence="11">
    <location>
        <position position="1"/>
    </location>
</feature>
<dbReference type="GO" id="GO:0016020">
    <property type="term" value="C:membrane"/>
    <property type="evidence" value="ECO:0007669"/>
    <property type="project" value="UniProtKB-SubCell"/>
</dbReference>
<keyword evidence="3" id="KW-0812">Transmembrane</keyword>
<evidence type="ECO:0000256" key="4">
    <source>
        <dbReference type="ARBA" id="ARBA00022989"/>
    </source>
</evidence>
<proteinExistence type="predicted"/>
<dbReference type="PROSITE" id="PS50026">
    <property type="entry name" value="EGF_3"/>
    <property type="match status" value="2"/>
</dbReference>
<dbReference type="AlphaFoldDB" id="A0A7L2IFR1"/>
<keyword evidence="4" id="KW-1133">Transmembrane helix</keyword>
<dbReference type="InterPro" id="IPR024731">
    <property type="entry name" value="NELL2-like_EGF"/>
</dbReference>
<keyword evidence="7" id="KW-0325">Glycoprotein</keyword>
<evidence type="ECO:0000256" key="5">
    <source>
        <dbReference type="ARBA" id="ARBA00023136"/>
    </source>
</evidence>
<feature type="domain" description="FAS1" evidence="10">
    <location>
        <begin position="139"/>
        <end position="264"/>
    </location>
</feature>
<feature type="non-terminal residue" evidence="11">
    <location>
        <position position="266"/>
    </location>
</feature>
<evidence type="ECO:0000259" key="9">
    <source>
        <dbReference type="PROSITE" id="PS50026"/>
    </source>
</evidence>
<keyword evidence="6 8" id="KW-1015">Disulfide bond</keyword>
<keyword evidence="12" id="KW-1185">Reference proteome</keyword>
<name>A0A7L2IFR1_9PICI</name>
<keyword evidence="5" id="KW-0472">Membrane</keyword>
<dbReference type="Pfam" id="PF02469">
    <property type="entry name" value="Fasciclin"/>
    <property type="match status" value="1"/>
</dbReference>
<dbReference type="InterPro" id="IPR036378">
    <property type="entry name" value="FAS1_dom_sf"/>
</dbReference>
<dbReference type="SMART" id="SM00181">
    <property type="entry name" value="EGF"/>
    <property type="match status" value="3"/>
</dbReference>
<evidence type="ECO:0000256" key="8">
    <source>
        <dbReference type="PROSITE-ProRule" id="PRU00076"/>
    </source>
</evidence>
<evidence type="ECO:0000256" key="3">
    <source>
        <dbReference type="ARBA" id="ARBA00022692"/>
    </source>
</evidence>
<organism evidence="11 12">
    <name type="scientific">Semnornis frantzii</name>
    <dbReference type="NCBI Taxonomy" id="91796"/>
    <lineage>
        <taxon>Eukaryota</taxon>
        <taxon>Metazoa</taxon>
        <taxon>Chordata</taxon>
        <taxon>Craniata</taxon>
        <taxon>Vertebrata</taxon>
        <taxon>Euteleostomi</taxon>
        <taxon>Archelosauria</taxon>
        <taxon>Archosauria</taxon>
        <taxon>Dinosauria</taxon>
        <taxon>Saurischia</taxon>
        <taxon>Theropoda</taxon>
        <taxon>Coelurosauria</taxon>
        <taxon>Aves</taxon>
        <taxon>Neognathae</taxon>
        <taxon>Neoaves</taxon>
        <taxon>Telluraves</taxon>
        <taxon>Coraciimorphae</taxon>
        <taxon>Piciformes</taxon>
        <taxon>Ramphastidae</taxon>
        <taxon>Semnornis</taxon>
    </lineage>
</organism>
<dbReference type="Gene3D" id="2.10.25.10">
    <property type="entry name" value="Laminin"/>
    <property type="match status" value="2"/>
</dbReference>
<dbReference type="SUPFAM" id="SSF57196">
    <property type="entry name" value="EGF/Laminin"/>
    <property type="match status" value="1"/>
</dbReference>
<evidence type="ECO:0000259" key="10">
    <source>
        <dbReference type="PROSITE" id="PS50213"/>
    </source>
</evidence>
<comment type="subcellular location">
    <subcellularLocation>
        <location evidence="1">Membrane</location>
        <topology evidence="1">Single-pass membrane protein</topology>
    </subcellularLocation>
</comment>
<dbReference type="FunFam" id="2.30.180.10:FF:000005">
    <property type="entry name" value="Stabilin 2"/>
    <property type="match status" value="1"/>
</dbReference>